<dbReference type="EMBL" id="JBHLWN010000124">
    <property type="protein sequence ID" value="MFC0216634.1"/>
    <property type="molecule type" value="Genomic_DNA"/>
</dbReference>
<evidence type="ECO:0000313" key="1">
    <source>
        <dbReference type="EMBL" id="MFC0216634.1"/>
    </source>
</evidence>
<proteinExistence type="predicted"/>
<dbReference type="Pfam" id="PF04237">
    <property type="entry name" value="YjbR"/>
    <property type="match status" value="1"/>
</dbReference>
<reference evidence="1 2" key="1">
    <citation type="submission" date="2024-09" db="EMBL/GenBank/DDBJ databases">
        <authorList>
            <person name="Sun Q."/>
            <person name="Mori K."/>
        </authorList>
    </citation>
    <scope>NUCLEOTIDE SEQUENCE [LARGE SCALE GENOMIC DNA]</scope>
    <source>
        <strain evidence="1 2">CCM 7759</strain>
    </source>
</reference>
<keyword evidence="2" id="KW-1185">Reference proteome</keyword>
<accession>A0ABV6DVI0</accession>
<dbReference type="Gene3D" id="3.90.1150.30">
    <property type="match status" value="1"/>
</dbReference>
<dbReference type="GO" id="GO:0003677">
    <property type="term" value="F:DNA binding"/>
    <property type="evidence" value="ECO:0007669"/>
    <property type="project" value="UniProtKB-KW"/>
</dbReference>
<name>A0ABV6DVI0_9BACL</name>
<keyword evidence="1" id="KW-0238">DNA-binding</keyword>
<dbReference type="InterPro" id="IPR058532">
    <property type="entry name" value="YjbR/MT2646/Rv2570-like"/>
</dbReference>
<gene>
    <name evidence="1" type="ORF">ACFFK0_29995</name>
</gene>
<evidence type="ECO:0000313" key="2">
    <source>
        <dbReference type="Proteomes" id="UP001589776"/>
    </source>
</evidence>
<dbReference type="Proteomes" id="UP001589776">
    <property type="component" value="Unassembled WGS sequence"/>
</dbReference>
<comment type="caution">
    <text evidence="1">The sequence shown here is derived from an EMBL/GenBank/DDBJ whole genome shotgun (WGS) entry which is preliminary data.</text>
</comment>
<organism evidence="1 2">
    <name type="scientific">Paenibacillus chartarius</name>
    <dbReference type="NCBI Taxonomy" id="747481"/>
    <lineage>
        <taxon>Bacteria</taxon>
        <taxon>Bacillati</taxon>
        <taxon>Bacillota</taxon>
        <taxon>Bacilli</taxon>
        <taxon>Bacillales</taxon>
        <taxon>Paenibacillaceae</taxon>
        <taxon>Paenibacillus</taxon>
    </lineage>
</organism>
<protein>
    <submittedName>
        <fullName evidence="1">MmcQ/YjbR family DNA-binding protein</fullName>
    </submittedName>
</protein>
<sequence>MSSNAMARTPAFEAMLSRIRTICTGLPEVAEEVDGHGHTVFRGNGKTFIFTGDHNLEQTPGLSVKTDKENQELLIASGKYTKTPYIGQHGWVSIHGEPDWDELADLVEESYLRVAPKKLAKQVQNVTRP</sequence>
<dbReference type="InterPro" id="IPR038056">
    <property type="entry name" value="YjbR-like_sf"/>
</dbReference>
<dbReference type="RefSeq" id="WP_377475015.1">
    <property type="nucleotide sequence ID" value="NZ_JBHLWN010000124.1"/>
</dbReference>
<dbReference type="SUPFAM" id="SSF142906">
    <property type="entry name" value="YjbR-like"/>
    <property type="match status" value="1"/>
</dbReference>